<dbReference type="AlphaFoldDB" id="A0A1H2PNK0"/>
<proteinExistence type="predicted"/>
<dbReference type="Gene3D" id="3.40.1030.10">
    <property type="entry name" value="Nucleoside phosphorylase/phosphoribosyltransferase catalytic domain"/>
    <property type="match status" value="1"/>
</dbReference>
<reference evidence="6" key="1">
    <citation type="submission" date="2016-09" db="EMBL/GenBank/DDBJ databases">
        <authorList>
            <person name="Varghese N."/>
            <person name="Submissions S."/>
        </authorList>
    </citation>
    <scope>NUCLEOTIDE SEQUENCE [LARGE SCALE GENOMIC DNA]</scope>
    <source>
        <strain evidence="6">JS23</strain>
    </source>
</reference>
<dbReference type="PANTHER" id="PTHR43285:SF4">
    <property type="entry name" value="TRANSFERASE"/>
    <property type="match status" value="1"/>
</dbReference>
<dbReference type="EMBL" id="FNLO01000004">
    <property type="protein sequence ID" value="SDV48227.1"/>
    <property type="molecule type" value="Genomic_DNA"/>
</dbReference>
<dbReference type="Pfam" id="PF02885">
    <property type="entry name" value="Glycos_trans_3N"/>
    <property type="match status" value="1"/>
</dbReference>
<dbReference type="InterPro" id="IPR035902">
    <property type="entry name" value="Nuc_phospho_transferase"/>
</dbReference>
<evidence type="ECO:0000259" key="4">
    <source>
        <dbReference type="Pfam" id="PF02885"/>
    </source>
</evidence>
<feature type="domain" description="Glycosyl transferase family 3 N-terminal" evidence="4">
    <location>
        <begin position="25"/>
        <end position="88"/>
    </location>
</feature>
<dbReference type="GO" id="GO:0005829">
    <property type="term" value="C:cytosol"/>
    <property type="evidence" value="ECO:0007669"/>
    <property type="project" value="TreeGrafter"/>
</dbReference>
<dbReference type="PANTHER" id="PTHR43285">
    <property type="entry name" value="ANTHRANILATE PHOSPHORIBOSYLTRANSFERASE"/>
    <property type="match status" value="1"/>
</dbReference>
<dbReference type="SUPFAM" id="SSF47648">
    <property type="entry name" value="Nucleoside phosphorylase/phosphoribosyltransferase N-terminal domain"/>
    <property type="match status" value="1"/>
</dbReference>
<keyword evidence="2 5" id="KW-0808">Transferase</keyword>
<evidence type="ECO:0000313" key="6">
    <source>
        <dbReference type="Proteomes" id="UP000243719"/>
    </source>
</evidence>
<accession>A0A1H2PNK0</accession>
<sequence>MHSIATRSAPREQKAMTEAAFSCAPYIKEIGRGARGARALSGDDAARLFDAMLSGQVGPVETGAIVMAYRIKGEAPEELAGMLRAAHAHLTPVAVPAGAGRAVAIPSYNGARKQPNLTPLLALLLAREGVPVLVHGVGTDPGRVTSADIFSALGHPPVASTADAAAALTGARLAFLPIEALSPALAGLLALRRTLGVRNSAHTIVKLLQPFDTPGLRLVNYTHPPYRDSLAALFAAHAEVAQGDVLLARGTEGEAVADTRRQVQVDWFRDGQQRIVAQAARVAADPTETLPACDAQATAGWIADVLAGRQPVPASIARQVEAIVRIVRDAAVGDSPSPAPVARTEAMPTGRIAQAPPLADGTADAPDNARRDAQ</sequence>
<dbReference type="Proteomes" id="UP000243719">
    <property type="component" value="Unassembled WGS sequence"/>
</dbReference>
<evidence type="ECO:0000313" key="5">
    <source>
        <dbReference type="EMBL" id="SDV48227.1"/>
    </source>
</evidence>
<name>A0A1H2PNK0_9BURK</name>
<dbReference type="GO" id="GO:0004048">
    <property type="term" value="F:anthranilate phosphoribosyltransferase activity"/>
    <property type="evidence" value="ECO:0007669"/>
    <property type="project" value="InterPro"/>
</dbReference>
<dbReference type="InterPro" id="IPR017459">
    <property type="entry name" value="Glycosyl_Trfase_fam3_N_dom"/>
</dbReference>
<gene>
    <name evidence="5" type="ORF">SAMN05216551_104273</name>
</gene>
<dbReference type="SUPFAM" id="SSF52418">
    <property type="entry name" value="Nucleoside phosphorylase/phosphoribosyltransferase catalytic domain"/>
    <property type="match status" value="1"/>
</dbReference>
<dbReference type="InterPro" id="IPR036320">
    <property type="entry name" value="Glycosyl_Trfase_fam3_N_dom_sf"/>
</dbReference>
<evidence type="ECO:0000256" key="2">
    <source>
        <dbReference type="ARBA" id="ARBA00022679"/>
    </source>
</evidence>
<keyword evidence="1 5" id="KW-0328">Glycosyltransferase</keyword>
<evidence type="ECO:0000256" key="1">
    <source>
        <dbReference type="ARBA" id="ARBA00022676"/>
    </source>
</evidence>
<protein>
    <submittedName>
        <fullName evidence="5">Anthranilate phosphoribosyltransferase</fullName>
    </submittedName>
</protein>
<organism evidence="5 6">
    <name type="scientific">Chitinasiproducens palmae</name>
    <dbReference type="NCBI Taxonomy" id="1770053"/>
    <lineage>
        <taxon>Bacteria</taxon>
        <taxon>Pseudomonadati</taxon>
        <taxon>Pseudomonadota</taxon>
        <taxon>Betaproteobacteria</taxon>
        <taxon>Burkholderiales</taxon>
        <taxon>Burkholderiaceae</taxon>
        <taxon>Chitinasiproducens</taxon>
    </lineage>
</organism>
<dbReference type="GO" id="GO:0000162">
    <property type="term" value="P:L-tryptophan biosynthetic process"/>
    <property type="evidence" value="ECO:0007669"/>
    <property type="project" value="InterPro"/>
</dbReference>
<evidence type="ECO:0000256" key="3">
    <source>
        <dbReference type="SAM" id="MobiDB-lite"/>
    </source>
</evidence>
<dbReference type="Gene3D" id="1.20.970.10">
    <property type="entry name" value="Transferase, Pyrimidine Nucleoside Phosphorylase, Chain C"/>
    <property type="match status" value="1"/>
</dbReference>
<dbReference type="InterPro" id="IPR005940">
    <property type="entry name" value="Anthranilate_Pribosyl_Tfrase"/>
</dbReference>
<feature type="region of interest" description="Disordered" evidence="3">
    <location>
        <begin position="333"/>
        <end position="374"/>
    </location>
</feature>
<keyword evidence="6" id="KW-1185">Reference proteome</keyword>
<dbReference type="NCBIfam" id="NF006005">
    <property type="entry name" value="PRK08136.1"/>
    <property type="match status" value="1"/>
</dbReference>
<dbReference type="STRING" id="1770053.SAMN05216551_104273"/>